<feature type="domain" description="Glycosyl hydrolase family 32 C-terminal" evidence="6">
    <location>
        <begin position="363"/>
        <end position="476"/>
    </location>
</feature>
<evidence type="ECO:0000256" key="3">
    <source>
        <dbReference type="ARBA" id="ARBA00023295"/>
    </source>
</evidence>
<keyword evidence="8" id="KW-1185">Reference proteome</keyword>
<dbReference type="InterPro" id="IPR001362">
    <property type="entry name" value="Glyco_hydro_32"/>
</dbReference>
<evidence type="ECO:0000256" key="2">
    <source>
        <dbReference type="ARBA" id="ARBA00022801"/>
    </source>
</evidence>
<dbReference type="Gene3D" id="2.60.120.560">
    <property type="entry name" value="Exo-inulinase, domain 1"/>
    <property type="match status" value="1"/>
</dbReference>
<dbReference type="Gene3D" id="2.115.10.20">
    <property type="entry name" value="Glycosyl hydrolase domain, family 43"/>
    <property type="match status" value="1"/>
</dbReference>
<organism evidence="7 8">
    <name type="scientific">Aliiglaciecola litoralis</name>
    <dbReference type="NCBI Taxonomy" id="582857"/>
    <lineage>
        <taxon>Bacteria</taxon>
        <taxon>Pseudomonadati</taxon>
        <taxon>Pseudomonadota</taxon>
        <taxon>Gammaproteobacteria</taxon>
        <taxon>Alteromonadales</taxon>
        <taxon>Alteromonadaceae</taxon>
        <taxon>Aliiglaciecola</taxon>
    </lineage>
</organism>
<dbReference type="Pfam" id="PF08244">
    <property type="entry name" value="Glyco_hydro_32C"/>
    <property type="match status" value="1"/>
</dbReference>
<evidence type="ECO:0000256" key="1">
    <source>
        <dbReference type="ARBA" id="ARBA00009902"/>
    </source>
</evidence>
<dbReference type="Proteomes" id="UP001500359">
    <property type="component" value="Unassembled WGS sequence"/>
</dbReference>
<keyword evidence="2 4" id="KW-0378">Hydrolase</keyword>
<dbReference type="RefSeq" id="WP_343856213.1">
    <property type="nucleotide sequence ID" value="NZ_BAAAFD010000001.1"/>
</dbReference>
<evidence type="ECO:0000256" key="4">
    <source>
        <dbReference type="RuleBase" id="RU362110"/>
    </source>
</evidence>
<dbReference type="PANTHER" id="PTHR42800">
    <property type="entry name" value="EXOINULINASE INUD (AFU_ORTHOLOGUE AFUA_5G00480)"/>
    <property type="match status" value="1"/>
</dbReference>
<keyword evidence="3 4" id="KW-0326">Glycosidase</keyword>
<sequence length="499" mass="57012">MSLDHYVSSDVDPVTTSPEKYRPHYHYTARKGWLSDPNGMVYFDGEFHLFYQHDDYVNVFGAMSWGHAVSKDLLHWQELPKAIIPDEHLGMCFSGCMVVDKNNSSGLSKNTLVGFYTSELPKQQQSMFYSLDNGRTFRKYNHNPVIPNSAGMSKDFRDPKVFWYEEQSLWIMALAGPERIEFWSSTNLIDWQLQSWFGEGHGAHEGEWECPDLRYMPIDGDSNNCVWVLIVSVNPGGPNGGSGTQYFIGDFLEVDGKLRFITKQTDVKWLDWGSDNYAGVGWTNLQDSSFGNRVFSIGWMNNWTYAYKTPTNQWRGTMTMIRELKLETFYEELVLTCCPAPIYKELVGDELANLDNVSLNKPTNIGSDLSASRIQIDFDTTQTDHVCVELSNTLGQLTRIGYCKSDGIFYVDRRKSGNQDFAEGFSGIHIAKATRTYNTITMDIFIDRCSVEVFFNNGEYAMSELIFPEEPLSIFKPVAQSSINPTNVNIRKMREITRL</sequence>
<accession>A0ABN1LD20</accession>
<protein>
    <recommendedName>
        <fullName evidence="9">Glycoside hydrolase family 32 protein</fullName>
    </recommendedName>
</protein>
<evidence type="ECO:0000313" key="8">
    <source>
        <dbReference type="Proteomes" id="UP001500359"/>
    </source>
</evidence>
<proteinExistence type="inferred from homology"/>
<dbReference type="PANTHER" id="PTHR42800:SF1">
    <property type="entry name" value="EXOINULINASE INUD (AFU_ORTHOLOGUE AFUA_5G00480)"/>
    <property type="match status" value="1"/>
</dbReference>
<feature type="domain" description="Glycosyl hydrolase family 32 N-terminal" evidence="5">
    <location>
        <begin position="26"/>
        <end position="333"/>
    </location>
</feature>
<dbReference type="EMBL" id="BAAAFD010000001">
    <property type="protein sequence ID" value="GAA0853139.1"/>
    <property type="molecule type" value="Genomic_DNA"/>
</dbReference>
<evidence type="ECO:0000259" key="5">
    <source>
        <dbReference type="Pfam" id="PF00251"/>
    </source>
</evidence>
<dbReference type="InterPro" id="IPR013189">
    <property type="entry name" value="Glyco_hydro_32_C"/>
</dbReference>
<comment type="similarity">
    <text evidence="1 4">Belongs to the glycosyl hydrolase 32 family.</text>
</comment>
<evidence type="ECO:0000313" key="7">
    <source>
        <dbReference type="EMBL" id="GAA0853139.1"/>
    </source>
</evidence>
<dbReference type="CDD" id="cd18622">
    <property type="entry name" value="GH32_Inu-like"/>
    <property type="match status" value="1"/>
</dbReference>
<dbReference type="SMART" id="SM00640">
    <property type="entry name" value="Glyco_32"/>
    <property type="match status" value="1"/>
</dbReference>
<comment type="caution">
    <text evidence="7">The sequence shown here is derived from an EMBL/GenBank/DDBJ whole genome shotgun (WGS) entry which is preliminary data.</text>
</comment>
<dbReference type="InterPro" id="IPR013148">
    <property type="entry name" value="Glyco_hydro_32_N"/>
</dbReference>
<dbReference type="InterPro" id="IPR013320">
    <property type="entry name" value="ConA-like_dom_sf"/>
</dbReference>
<dbReference type="SUPFAM" id="SSF49899">
    <property type="entry name" value="Concanavalin A-like lectins/glucanases"/>
    <property type="match status" value="1"/>
</dbReference>
<reference evidence="7 8" key="1">
    <citation type="journal article" date="2019" name="Int. J. Syst. Evol. Microbiol.">
        <title>The Global Catalogue of Microorganisms (GCM) 10K type strain sequencing project: providing services to taxonomists for standard genome sequencing and annotation.</title>
        <authorList>
            <consortium name="The Broad Institute Genomics Platform"/>
            <consortium name="The Broad Institute Genome Sequencing Center for Infectious Disease"/>
            <person name="Wu L."/>
            <person name="Ma J."/>
        </authorList>
    </citation>
    <scope>NUCLEOTIDE SEQUENCE [LARGE SCALE GENOMIC DNA]</scope>
    <source>
        <strain evidence="7 8">JCM 15896</strain>
    </source>
</reference>
<dbReference type="Pfam" id="PF00251">
    <property type="entry name" value="Glyco_hydro_32N"/>
    <property type="match status" value="1"/>
</dbReference>
<dbReference type="InterPro" id="IPR023296">
    <property type="entry name" value="Glyco_hydro_beta-prop_sf"/>
</dbReference>
<evidence type="ECO:0008006" key="9">
    <source>
        <dbReference type="Google" id="ProtNLM"/>
    </source>
</evidence>
<gene>
    <name evidence="7" type="ORF">GCM10009114_05160</name>
</gene>
<dbReference type="SUPFAM" id="SSF75005">
    <property type="entry name" value="Arabinanase/levansucrase/invertase"/>
    <property type="match status" value="1"/>
</dbReference>
<evidence type="ECO:0000259" key="6">
    <source>
        <dbReference type="Pfam" id="PF08244"/>
    </source>
</evidence>
<name>A0ABN1LD20_9ALTE</name>